<accession>A0A2A4MWR2</accession>
<dbReference type="Proteomes" id="UP000218172">
    <property type="component" value="Unassembled WGS sequence"/>
</dbReference>
<evidence type="ECO:0000313" key="2">
    <source>
        <dbReference type="EMBL" id="PCH64016.1"/>
    </source>
</evidence>
<dbReference type="AlphaFoldDB" id="A0A2A4MWR2"/>
<feature type="domain" description="YdhG-like" evidence="1">
    <location>
        <begin position="42"/>
        <end position="132"/>
    </location>
</feature>
<organism evidence="2 3">
    <name type="scientific">SAR86 cluster bacterium</name>
    <dbReference type="NCBI Taxonomy" id="2030880"/>
    <lineage>
        <taxon>Bacteria</taxon>
        <taxon>Pseudomonadati</taxon>
        <taxon>Pseudomonadota</taxon>
        <taxon>Gammaproteobacteria</taxon>
        <taxon>SAR86 cluster</taxon>
    </lineage>
</organism>
<comment type="caution">
    <text evidence="2">The sequence shown here is derived from an EMBL/GenBank/DDBJ whole genome shotgun (WGS) entry which is preliminary data.</text>
</comment>
<evidence type="ECO:0000259" key="1">
    <source>
        <dbReference type="Pfam" id="PF08818"/>
    </source>
</evidence>
<gene>
    <name evidence="2" type="ORF">COC19_00360</name>
</gene>
<proteinExistence type="predicted"/>
<dbReference type="InterPro" id="IPR014922">
    <property type="entry name" value="YdhG-like"/>
</dbReference>
<protein>
    <recommendedName>
        <fullName evidence="1">YdhG-like domain-containing protein</fullName>
    </recommendedName>
</protein>
<evidence type="ECO:0000313" key="3">
    <source>
        <dbReference type="Proteomes" id="UP000218172"/>
    </source>
</evidence>
<sequence length="138" mass="15530">MVQLKTQENDASVLEFLNTVANKTRQKDSLVVTELMAKASLERAKMWGGSIIGFGKHHYKYADGRDANICKIGFSPRANSLVFYLGNFEHRQALLNRLGKHRVSGSNGVGCLYINKLDDIDLPVLEEIFNNAFHHSKH</sequence>
<reference evidence="3" key="1">
    <citation type="submission" date="2017-08" db="EMBL/GenBank/DDBJ databases">
        <title>A dynamic microbial community with high functional redundancy inhabits the cold, oxic subseafloor aquifer.</title>
        <authorList>
            <person name="Tully B.J."/>
            <person name="Wheat C.G."/>
            <person name="Glazer B.T."/>
            <person name="Huber J.A."/>
        </authorList>
    </citation>
    <scope>NUCLEOTIDE SEQUENCE [LARGE SCALE GENOMIC DNA]</scope>
</reference>
<name>A0A2A4MWR2_9GAMM</name>
<dbReference type="EMBL" id="NVQR01000004">
    <property type="protein sequence ID" value="PCH64016.1"/>
    <property type="molecule type" value="Genomic_DNA"/>
</dbReference>
<dbReference type="Pfam" id="PF08818">
    <property type="entry name" value="DUF1801"/>
    <property type="match status" value="1"/>
</dbReference>